<reference evidence="1" key="1">
    <citation type="submission" date="2023-04" db="EMBL/GenBank/DDBJ databases">
        <title>Draft Genome sequencing of Naganishia species isolated from polar environments using Oxford Nanopore Technology.</title>
        <authorList>
            <person name="Leo P."/>
            <person name="Venkateswaran K."/>
        </authorList>
    </citation>
    <scope>NUCLEOTIDE SEQUENCE</scope>
    <source>
        <strain evidence="1">MNA-CCFEE 5425</strain>
    </source>
</reference>
<sequence length="305" mass="32506">MVLVAHDALSVLDEQGIEVVRANVGSFMTSCNLPGFSLTLLLLPRAEDQPLFTAERILLELLDASALAPGWKPLQRVVMESDAYVKDLPPGRKVPFSSFETFQSALRSACENVIQAEPEITHFDTIAGDGDCGLCLKAGAEEILKAIDDKDMDWADCINSVLAIAQAIGRKMDGTSGALYNIWTNALAAGFSNAEIADASAWARALSHALATLYKYTAARCPSRTLINPLQAFTEALSLSQGQDLTGAVDAAVKAAEHTRPIDAKGGRAAYVGQDALRKANVPDPGAWGVVKILQGIERVIEVGK</sequence>
<accession>A0ACC2WSD0</accession>
<evidence type="ECO:0000313" key="2">
    <source>
        <dbReference type="Proteomes" id="UP001243375"/>
    </source>
</evidence>
<comment type="caution">
    <text evidence="1">The sequence shown here is derived from an EMBL/GenBank/DDBJ whole genome shotgun (WGS) entry which is preliminary data.</text>
</comment>
<gene>
    <name evidence="1" type="ORF">QFC22_005879</name>
</gene>
<dbReference type="Proteomes" id="UP001243375">
    <property type="component" value="Unassembled WGS sequence"/>
</dbReference>
<protein>
    <submittedName>
        <fullName evidence="1">Uncharacterized protein</fullName>
    </submittedName>
</protein>
<organism evidence="1 2">
    <name type="scientific">Naganishia vaughanmartiniae</name>
    <dbReference type="NCBI Taxonomy" id="1424756"/>
    <lineage>
        <taxon>Eukaryota</taxon>
        <taxon>Fungi</taxon>
        <taxon>Dikarya</taxon>
        <taxon>Basidiomycota</taxon>
        <taxon>Agaricomycotina</taxon>
        <taxon>Tremellomycetes</taxon>
        <taxon>Filobasidiales</taxon>
        <taxon>Filobasidiaceae</taxon>
        <taxon>Naganishia</taxon>
    </lineage>
</organism>
<name>A0ACC2WSD0_9TREE</name>
<evidence type="ECO:0000313" key="1">
    <source>
        <dbReference type="EMBL" id="KAJ9114059.1"/>
    </source>
</evidence>
<proteinExistence type="predicted"/>
<dbReference type="EMBL" id="JASBWU010000020">
    <property type="protein sequence ID" value="KAJ9114059.1"/>
    <property type="molecule type" value="Genomic_DNA"/>
</dbReference>
<keyword evidence="2" id="KW-1185">Reference proteome</keyword>